<sequence>MTGVIMAPGQLAKPMQSEPINMPQASSNPSPAASKQVASSVVLASSSSSKILVSPDGAVLNVIRSSALSGLPSVV</sequence>
<protein>
    <submittedName>
        <fullName evidence="2">Uncharacterized protein</fullName>
    </submittedName>
</protein>
<feature type="region of interest" description="Disordered" evidence="1">
    <location>
        <begin position="1"/>
        <end position="38"/>
    </location>
</feature>
<evidence type="ECO:0000256" key="1">
    <source>
        <dbReference type="SAM" id="MobiDB-lite"/>
    </source>
</evidence>
<proteinExistence type="predicted"/>
<organism evidence="2">
    <name type="scientific">Anguilla anguilla</name>
    <name type="common">European freshwater eel</name>
    <name type="synonym">Muraena anguilla</name>
    <dbReference type="NCBI Taxonomy" id="7936"/>
    <lineage>
        <taxon>Eukaryota</taxon>
        <taxon>Metazoa</taxon>
        <taxon>Chordata</taxon>
        <taxon>Craniata</taxon>
        <taxon>Vertebrata</taxon>
        <taxon>Euteleostomi</taxon>
        <taxon>Actinopterygii</taxon>
        <taxon>Neopterygii</taxon>
        <taxon>Teleostei</taxon>
        <taxon>Anguilliformes</taxon>
        <taxon>Anguillidae</taxon>
        <taxon>Anguilla</taxon>
    </lineage>
</organism>
<dbReference type="EMBL" id="GBXM01079267">
    <property type="protein sequence ID" value="JAH29310.1"/>
    <property type="molecule type" value="Transcribed_RNA"/>
</dbReference>
<reference evidence="2" key="2">
    <citation type="journal article" date="2015" name="Fish Shellfish Immunol.">
        <title>Early steps in the European eel (Anguilla anguilla)-Vibrio vulnificus interaction in the gills: Role of the RtxA13 toxin.</title>
        <authorList>
            <person name="Callol A."/>
            <person name="Pajuelo D."/>
            <person name="Ebbesson L."/>
            <person name="Teles M."/>
            <person name="MacKenzie S."/>
            <person name="Amaro C."/>
        </authorList>
    </citation>
    <scope>NUCLEOTIDE SEQUENCE</scope>
</reference>
<accession>A0A0E9RLJ7</accession>
<feature type="compositionally biased region" description="Low complexity" evidence="1">
    <location>
        <begin position="23"/>
        <end position="38"/>
    </location>
</feature>
<evidence type="ECO:0000313" key="2">
    <source>
        <dbReference type="EMBL" id="JAH29310.1"/>
    </source>
</evidence>
<name>A0A0E9RLJ7_ANGAN</name>
<dbReference type="AlphaFoldDB" id="A0A0E9RLJ7"/>
<reference evidence="2" key="1">
    <citation type="submission" date="2014-11" db="EMBL/GenBank/DDBJ databases">
        <authorList>
            <person name="Amaro Gonzalez C."/>
        </authorList>
    </citation>
    <scope>NUCLEOTIDE SEQUENCE</scope>
</reference>